<name>A0ABR1NCM8_9PEZI</name>
<protein>
    <submittedName>
        <fullName evidence="2">Uncharacterized protein</fullName>
    </submittedName>
</protein>
<sequence>MTTTTTSQRSDPTFLNIIHGSTHFLGPRRQPASSTCCPSTFAHDSEINRVQRQTAFLHGCQPGRTTTQGRQDRRERGMRETSRVHSWNDENQAHSPWQQKRSIPHPTPKFSLRAKPFPLPLCTQVNQSINDSDKLPPDSHRTDGAPHQTPLSRSPQPCPLRAEQPQDSTRRDERKPSKAKRVERDRITNKGQKQTERPATPLPSQRVQLEQTNEKIEGKAY</sequence>
<feature type="region of interest" description="Disordered" evidence="1">
    <location>
        <begin position="60"/>
        <end position="115"/>
    </location>
</feature>
<evidence type="ECO:0000313" key="3">
    <source>
        <dbReference type="Proteomes" id="UP001367316"/>
    </source>
</evidence>
<evidence type="ECO:0000256" key="1">
    <source>
        <dbReference type="SAM" id="MobiDB-lite"/>
    </source>
</evidence>
<feature type="region of interest" description="Disordered" evidence="1">
    <location>
        <begin position="127"/>
        <end position="221"/>
    </location>
</feature>
<dbReference type="Proteomes" id="UP001367316">
    <property type="component" value="Unassembled WGS sequence"/>
</dbReference>
<feature type="compositionally biased region" description="Basic and acidic residues" evidence="1">
    <location>
        <begin position="212"/>
        <end position="221"/>
    </location>
</feature>
<organism evidence="2 3">
    <name type="scientific">Phyllosticta paracitricarpa</name>
    <dbReference type="NCBI Taxonomy" id="2016321"/>
    <lineage>
        <taxon>Eukaryota</taxon>
        <taxon>Fungi</taxon>
        <taxon>Dikarya</taxon>
        <taxon>Ascomycota</taxon>
        <taxon>Pezizomycotina</taxon>
        <taxon>Dothideomycetes</taxon>
        <taxon>Dothideomycetes incertae sedis</taxon>
        <taxon>Botryosphaeriales</taxon>
        <taxon>Phyllostictaceae</taxon>
        <taxon>Phyllosticta</taxon>
    </lineage>
</organism>
<keyword evidence="3" id="KW-1185">Reference proteome</keyword>
<comment type="caution">
    <text evidence="2">The sequence shown here is derived from an EMBL/GenBank/DDBJ whole genome shotgun (WGS) entry which is preliminary data.</text>
</comment>
<gene>
    <name evidence="2" type="ORF">JOL62DRAFT_38276</name>
</gene>
<feature type="compositionally biased region" description="Basic and acidic residues" evidence="1">
    <location>
        <begin position="168"/>
        <end position="196"/>
    </location>
</feature>
<reference evidence="2 3" key="1">
    <citation type="submission" date="2024-04" db="EMBL/GenBank/DDBJ databases">
        <title>Phyllosticta paracitricarpa is synonymous to the EU quarantine fungus P. citricarpa based on phylogenomic analyses.</title>
        <authorList>
            <consortium name="Lawrence Berkeley National Laboratory"/>
            <person name="Van ingen-buijs V.A."/>
            <person name="Van westerhoven A.C."/>
            <person name="Haridas S."/>
            <person name="Skiadas P."/>
            <person name="Martin F."/>
            <person name="Groenewald J.Z."/>
            <person name="Crous P.W."/>
            <person name="Seidl M.F."/>
        </authorList>
    </citation>
    <scope>NUCLEOTIDE SEQUENCE [LARGE SCALE GENOMIC DNA]</scope>
    <source>
        <strain evidence="2 3">CBS 141358</strain>
    </source>
</reference>
<feature type="compositionally biased region" description="Polar residues" evidence="1">
    <location>
        <begin position="202"/>
        <end position="211"/>
    </location>
</feature>
<feature type="compositionally biased region" description="Basic and acidic residues" evidence="1">
    <location>
        <begin position="70"/>
        <end position="92"/>
    </location>
</feature>
<dbReference type="EMBL" id="JBBPBF010000011">
    <property type="protein sequence ID" value="KAK7612192.1"/>
    <property type="molecule type" value="Genomic_DNA"/>
</dbReference>
<accession>A0ABR1NCM8</accession>
<proteinExistence type="predicted"/>
<evidence type="ECO:0000313" key="2">
    <source>
        <dbReference type="EMBL" id="KAK7612192.1"/>
    </source>
</evidence>
<feature type="compositionally biased region" description="Basic and acidic residues" evidence="1">
    <location>
        <begin position="131"/>
        <end position="144"/>
    </location>
</feature>